<dbReference type="GO" id="GO:0016853">
    <property type="term" value="F:isomerase activity"/>
    <property type="evidence" value="ECO:0007669"/>
    <property type="project" value="UniProtKB-KW"/>
</dbReference>
<evidence type="ECO:0000259" key="1">
    <source>
        <dbReference type="Pfam" id="PF01323"/>
    </source>
</evidence>
<dbReference type="AlphaFoldDB" id="A0A543N915"/>
<dbReference type="GO" id="GO:0016491">
    <property type="term" value="F:oxidoreductase activity"/>
    <property type="evidence" value="ECO:0007669"/>
    <property type="project" value="InterPro"/>
</dbReference>
<feature type="domain" description="DSBA-like thioredoxin" evidence="1">
    <location>
        <begin position="10"/>
        <end position="185"/>
    </location>
</feature>
<dbReference type="InterPro" id="IPR001853">
    <property type="entry name" value="DSBA-like_thioredoxin_dom"/>
</dbReference>
<keyword evidence="3" id="KW-1185">Reference proteome</keyword>
<sequence>MAPVDVAPGTIVMYGDLGCPWAHVALHRLYAARHRLGMQETVRFDIRPFPLELINDMATPKLILDAETPVAGGTEPEAGWQMWQGPAHDYPVTTVPAMEAVEVAKAQGLEASSGFDRALRRAFFGESRNIAMRHEVLAVAGSCELDVDAVRYGLVHGTARPYIEEQVPLCRGEAVQGSPTLFFPDGGPPVHNPGIELHWEGGVGVGFPVIDRDTPEIYDSLLPRALG</sequence>
<organism evidence="2 3">
    <name type="scientific">Haloactinospora alba</name>
    <dbReference type="NCBI Taxonomy" id="405555"/>
    <lineage>
        <taxon>Bacteria</taxon>
        <taxon>Bacillati</taxon>
        <taxon>Actinomycetota</taxon>
        <taxon>Actinomycetes</taxon>
        <taxon>Streptosporangiales</taxon>
        <taxon>Nocardiopsidaceae</taxon>
        <taxon>Haloactinospora</taxon>
    </lineage>
</organism>
<keyword evidence="2" id="KW-0413">Isomerase</keyword>
<proteinExistence type="predicted"/>
<dbReference type="RefSeq" id="WP_141925367.1">
    <property type="nucleotide sequence ID" value="NZ_VFQC01000002.1"/>
</dbReference>
<evidence type="ECO:0000313" key="3">
    <source>
        <dbReference type="Proteomes" id="UP000317422"/>
    </source>
</evidence>
<name>A0A543N915_9ACTN</name>
<comment type="caution">
    <text evidence="2">The sequence shown here is derived from an EMBL/GenBank/DDBJ whole genome shotgun (WGS) entry which is preliminary data.</text>
</comment>
<dbReference type="SUPFAM" id="SSF52833">
    <property type="entry name" value="Thioredoxin-like"/>
    <property type="match status" value="1"/>
</dbReference>
<reference evidence="2 3" key="1">
    <citation type="submission" date="2019-06" db="EMBL/GenBank/DDBJ databases">
        <title>Sequencing the genomes of 1000 actinobacteria strains.</title>
        <authorList>
            <person name="Klenk H.-P."/>
        </authorList>
    </citation>
    <scope>NUCLEOTIDE SEQUENCE [LARGE SCALE GENOMIC DNA]</scope>
    <source>
        <strain evidence="2 3">DSM 45015</strain>
    </source>
</reference>
<protein>
    <submittedName>
        <fullName evidence="2">Putative DsbA family dithiol-disulfide isomerase</fullName>
    </submittedName>
</protein>
<accession>A0A543N915</accession>
<gene>
    <name evidence="2" type="ORF">FHX37_3633</name>
</gene>
<dbReference type="Proteomes" id="UP000317422">
    <property type="component" value="Unassembled WGS sequence"/>
</dbReference>
<dbReference type="InterPro" id="IPR036249">
    <property type="entry name" value="Thioredoxin-like_sf"/>
</dbReference>
<dbReference type="EMBL" id="VFQC01000002">
    <property type="protein sequence ID" value="TQN28300.1"/>
    <property type="molecule type" value="Genomic_DNA"/>
</dbReference>
<evidence type="ECO:0000313" key="2">
    <source>
        <dbReference type="EMBL" id="TQN28300.1"/>
    </source>
</evidence>
<dbReference type="Gene3D" id="3.40.30.10">
    <property type="entry name" value="Glutaredoxin"/>
    <property type="match status" value="1"/>
</dbReference>
<dbReference type="Pfam" id="PF01323">
    <property type="entry name" value="DSBA"/>
    <property type="match status" value="1"/>
</dbReference>
<dbReference type="OrthoDB" id="155520at2"/>